<dbReference type="RefSeq" id="WP_063361041.1">
    <property type="nucleotide sequence ID" value="NZ_AUXZ01000064.1"/>
</dbReference>
<dbReference type="PATRIC" id="fig|1365251.3.peg.1442"/>
<gene>
    <name evidence="1" type="ORF">N476_01415</name>
</gene>
<dbReference type="AlphaFoldDB" id="A0A167FBC3"/>
<evidence type="ECO:0000313" key="1">
    <source>
        <dbReference type="EMBL" id="KZN52015.1"/>
    </source>
</evidence>
<evidence type="ECO:0000313" key="2">
    <source>
        <dbReference type="Proteomes" id="UP000076503"/>
    </source>
</evidence>
<name>A0A167FBC3_9GAMM</name>
<reference evidence="1 2" key="1">
    <citation type="submission" date="2013-07" db="EMBL/GenBank/DDBJ databases">
        <title>Comparative Genomic and Metabolomic Analysis of Twelve Strains of Pseudoalteromonas luteoviolacea.</title>
        <authorList>
            <person name="Vynne N.G."/>
            <person name="Mansson M."/>
            <person name="Gram L."/>
        </authorList>
    </citation>
    <scope>NUCLEOTIDE SEQUENCE [LARGE SCALE GENOMIC DNA]</scope>
    <source>
        <strain evidence="1 2">H33</strain>
    </source>
</reference>
<dbReference type="Proteomes" id="UP000076503">
    <property type="component" value="Unassembled WGS sequence"/>
</dbReference>
<proteinExistence type="predicted"/>
<comment type="caution">
    <text evidence="1">The sequence shown here is derived from an EMBL/GenBank/DDBJ whole genome shotgun (WGS) entry which is preliminary data.</text>
</comment>
<sequence>MKLKINKKNVKSLSPNTKRIAFEQTAHVAGGTVDYTGGIHCQNLSAGPNLCGDLPPYTGRH</sequence>
<organism evidence="1 2">
    <name type="scientific">Pseudoalteromonas luteoviolacea H33</name>
    <dbReference type="NCBI Taxonomy" id="1365251"/>
    <lineage>
        <taxon>Bacteria</taxon>
        <taxon>Pseudomonadati</taxon>
        <taxon>Pseudomonadota</taxon>
        <taxon>Gammaproteobacteria</taxon>
        <taxon>Alteromonadales</taxon>
        <taxon>Pseudoalteromonadaceae</taxon>
        <taxon>Pseudoalteromonas</taxon>
    </lineage>
</organism>
<dbReference type="EMBL" id="AUXZ01000064">
    <property type="protein sequence ID" value="KZN52015.1"/>
    <property type="molecule type" value="Genomic_DNA"/>
</dbReference>
<protein>
    <submittedName>
        <fullName evidence="1">Uncharacterized protein</fullName>
    </submittedName>
</protein>
<accession>A0A167FBC3</accession>